<dbReference type="SUPFAM" id="SSF52972">
    <property type="entry name" value="ITPase-like"/>
    <property type="match status" value="1"/>
</dbReference>
<dbReference type="PANTHER" id="PTHR11067:SF9">
    <property type="entry name" value="INOSINE TRIPHOSPHATE PYROPHOSPHATASE"/>
    <property type="match status" value="1"/>
</dbReference>
<dbReference type="CDD" id="cd00515">
    <property type="entry name" value="HAM1"/>
    <property type="match status" value="1"/>
</dbReference>
<sequence length="101" mass="11275">MITKVLKGLEEKPNMKRTARFRCAISLVKPSCADEMVIEAVEGICEGEIALEKRGECGFGYDPIFVPLGYNQTFAELGAEIKNKISHRAKALKIMMKLIRS</sequence>
<evidence type="ECO:0000256" key="2">
    <source>
        <dbReference type="ARBA" id="ARBA00022801"/>
    </source>
</evidence>
<dbReference type="InterPro" id="IPR029001">
    <property type="entry name" value="ITPase-like_fam"/>
</dbReference>
<evidence type="ECO:0000256" key="1">
    <source>
        <dbReference type="ARBA" id="ARBA00008023"/>
    </source>
</evidence>
<keyword evidence="2" id="KW-0378">Hydrolase</keyword>
<gene>
    <name evidence="3" type="ORF">METZ01_LOCUS267513</name>
</gene>
<dbReference type="AlphaFoldDB" id="A0A382JSD3"/>
<evidence type="ECO:0000313" key="3">
    <source>
        <dbReference type="EMBL" id="SVC14659.1"/>
    </source>
</evidence>
<evidence type="ECO:0008006" key="4">
    <source>
        <dbReference type="Google" id="ProtNLM"/>
    </source>
</evidence>
<dbReference type="GO" id="GO:0047429">
    <property type="term" value="F:nucleoside triphosphate diphosphatase activity"/>
    <property type="evidence" value="ECO:0007669"/>
    <property type="project" value="InterPro"/>
</dbReference>
<dbReference type="EMBL" id="UINC01075960">
    <property type="protein sequence ID" value="SVC14659.1"/>
    <property type="molecule type" value="Genomic_DNA"/>
</dbReference>
<protein>
    <recommendedName>
        <fullName evidence="4">Non-canonical purine NTP pyrophosphatase</fullName>
    </recommendedName>
</protein>
<reference evidence="3" key="1">
    <citation type="submission" date="2018-05" db="EMBL/GenBank/DDBJ databases">
        <authorList>
            <person name="Lanie J.A."/>
            <person name="Ng W.-L."/>
            <person name="Kazmierczak K.M."/>
            <person name="Andrzejewski T.M."/>
            <person name="Davidsen T.M."/>
            <person name="Wayne K.J."/>
            <person name="Tettelin H."/>
            <person name="Glass J.I."/>
            <person name="Rusch D."/>
            <person name="Podicherti R."/>
            <person name="Tsui H.-C.T."/>
            <person name="Winkler M.E."/>
        </authorList>
    </citation>
    <scope>NUCLEOTIDE SEQUENCE</scope>
</reference>
<dbReference type="Gene3D" id="3.90.950.10">
    <property type="match status" value="1"/>
</dbReference>
<dbReference type="GO" id="GO:0009143">
    <property type="term" value="P:nucleoside triphosphate catabolic process"/>
    <property type="evidence" value="ECO:0007669"/>
    <property type="project" value="InterPro"/>
</dbReference>
<dbReference type="GO" id="GO:0005829">
    <property type="term" value="C:cytosol"/>
    <property type="evidence" value="ECO:0007669"/>
    <property type="project" value="TreeGrafter"/>
</dbReference>
<organism evidence="3">
    <name type="scientific">marine metagenome</name>
    <dbReference type="NCBI Taxonomy" id="408172"/>
    <lineage>
        <taxon>unclassified sequences</taxon>
        <taxon>metagenomes</taxon>
        <taxon>ecological metagenomes</taxon>
    </lineage>
</organism>
<dbReference type="PANTHER" id="PTHR11067">
    <property type="entry name" value="INOSINE TRIPHOSPHATE PYROPHOSPHATASE/HAM1 PROTEIN"/>
    <property type="match status" value="1"/>
</dbReference>
<accession>A0A382JSD3</accession>
<proteinExistence type="inferred from homology"/>
<dbReference type="InterPro" id="IPR002637">
    <property type="entry name" value="RdgB/HAM1"/>
</dbReference>
<dbReference type="Pfam" id="PF01725">
    <property type="entry name" value="Ham1p_like"/>
    <property type="match status" value="1"/>
</dbReference>
<name>A0A382JSD3_9ZZZZ</name>
<comment type="similarity">
    <text evidence="1">Belongs to the HAM1 NTPase family.</text>
</comment>